<evidence type="ECO:0000256" key="1">
    <source>
        <dbReference type="SAM" id="Phobius"/>
    </source>
</evidence>
<keyword evidence="1" id="KW-0472">Membrane</keyword>
<keyword evidence="1" id="KW-1133">Transmembrane helix</keyword>
<protein>
    <submittedName>
        <fullName evidence="4">ABC-type uncharacterized transport system involved in gliding motility auxiliary subunit</fullName>
    </submittedName>
</protein>
<dbReference type="SUPFAM" id="SSF52317">
    <property type="entry name" value="Class I glutamine amidotransferase-like"/>
    <property type="match status" value="1"/>
</dbReference>
<dbReference type="InterPro" id="IPR055396">
    <property type="entry name" value="DUF7088"/>
</dbReference>
<reference evidence="4 5" key="1">
    <citation type="submission" date="2018-07" db="EMBL/GenBank/DDBJ databases">
        <title>Genomic Encyclopedia of Type Strains, Phase IV (KMG-IV): sequencing the most valuable type-strain genomes for metagenomic binning, comparative biology and taxonomic classification.</title>
        <authorList>
            <person name="Goeker M."/>
        </authorList>
    </citation>
    <scope>NUCLEOTIDE SEQUENCE [LARGE SCALE GENOMIC DNA]</scope>
    <source>
        <strain evidence="4 5">DSM 26407</strain>
    </source>
</reference>
<evidence type="ECO:0000259" key="3">
    <source>
        <dbReference type="Pfam" id="PF23357"/>
    </source>
</evidence>
<dbReference type="RefSeq" id="WP_114279536.1">
    <property type="nucleotide sequence ID" value="NZ_QPJY01000003.1"/>
</dbReference>
<dbReference type="Pfam" id="PF09822">
    <property type="entry name" value="ABC_transp_aux"/>
    <property type="match status" value="1"/>
</dbReference>
<name>A0A369CCF0_9GAMM</name>
<dbReference type="InterPro" id="IPR029062">
    <property type="entry name" value="Class_I_gatase-like"/>
</dbReference>
<evidence type="ECO:0000259" key="2">
    <source>
        <dbReference type="Pfam" id="PF09822"/>
    </source>
</evidence>
<accession>A0A369CCF0</accession>
<evidence type="ECO:0000313" key="5">
    <source>
        <dbReference type="Proteomes" id="UP000252707"/>
    </source>
</evidence>
<feature type="transmembrane region" description="Helical" evidence="1">
    <location>
        <begin position="426"/>
        <end position="449"/>
    </location>
</feature>
<dbReference type="Pfam" id="PF23357">
    <property type="entry name" value="DUF7088"/>
    <property type="match status" value="1"/>
</dbReference>
<feature type="domain" description="ABC-type uncharacterised transport system" evidence="2">
    <location>
        <begin position="155"/>
        <end position="391"/>
    </location>
</feature>
<dbReference type="EMBL" id="QPJY01000003">
    <property type="protein sequence ID" value="RCX31373.1"/>
    <property type="molecule type" value="Genomic_DNA"/>
</dbReference>
<keyword evidence="5" id="KW-1185">Reference proteome</keyword>
<proteinExistence type="predicted"/>
<comment type="caution">
    <text evidence="4">The sequence shown here is derived from an EMBL/GenBank/DDBJ whole genome shotgun (WGS) entry which is preliminary data.</text>
</comment>
<evidence type="ECO:0000313" key="4">
    <source>
        <dbReference type="EMBL" id="RCX31373.1"/>
    </source>
</evidence>
<dbReference type="InterPro" id="IPR019196">
    <property type="entry name" value="ABC_transp_unknown"/>
</dbReference>
<feature type="domain" description="DUF7088" evidence="3">
    <location>
        <begin position="46"/>
        <end position="109"/>
    </location>
</feature>
<dbReference type="AlphaFoldDB" id="A0A369CCF0"/>
<sequence>MDITPRSRRQLRLQNLAFLVLFLALIGLLGWLAQRHYMVADWTAAGRNTLSQASSELIASLEGPVEVTAYARENEALRRHIRELVGRYQRIKPDFTLDFINPDTVPEQVRELDISAEGSLVLRYQGRQEVLANPAEQAITNALYRMARRGDRWLVFLAGHGERDPAGEANHDFGDWTRRLAQTGLKAQQVNLAAAGAIPDNTAVLVIAGPTTALLPGEADLIRGYLDRGGNLLWLEDPGPPHGLESLAEQLGVRFLPGRIVDATTQLFGIADPAFALVTGYPPHPVTAGLQATSLFPQAAALEVEPGGPWQSTPVLETQARSWTELGGLEGDVRYDEGTDERPGPLLLGVALTRPLDAAPGAAGGEQRVLVIGDGDFLSNTYLGNGANLDLGLAAMNWLAGDDRLVAIPTRIAPDLSLELSTSASIGIVVVFLLLLPLGLLTAGLTLWWRRRRR</sequence>
<gene>
    <name evidence="4" type="ORF">DFQ59_103341</name>
</gene>
<organism evidence="4 5">
    <name type="scientific">Thioalbus denitrificans</name>
    <dbReference type="NCBI Taxonomy" id="547122"/>
    <lineage>
        <taxon>Bacteria</taxon>
        <taxon>Pseudomonadati</taxon>
        <taxon>Pseudomonadota</taxon>
        <taxon>Gammaproteobacteria</taxon>
        <taxon>Chromatiales</taxon>
        <taxon>Ectothiorhodospiraceae</taxon>
        <taxon>Thioalbus</taxon>
    </lineage>
</organism>
<dbReference type="Proteomes" id="UP000252707">
    <property type="component" value="Unassembled WGS sequence"/>
</dbReference>
<dbReference type="OrthoDB" id="8530910at2"/>
<keyword evidence="1" id="KW-0812">Transmembrane</keyword>
<feature type="transmembrane region" description="Helical" evidence="1">
    <location>
        <begin position="16"/>
        <end position="33"/>
    </location>
</feature>